<dbReference type="InterPro" id="IPR032675">
    <property type="entry name" value="LRR_dom_sf"/>
</dbReference>
<dbReference type="Gene3D" id="3.80.10.10">
    <property type="entry name" value="Ribonuclease Inhibitor"/>
    <property type="match status" value="1"/>
</dbReference>
<dbReference type="Gene3D" id="1.20.1280.50">
    <property type="match status" value="1"/>
</dbReference>
<keyword evidence="4" id="KW-1185">Reference proteome</keyword>
<dbReference type="Proteomes" id="UP000298416">
    <property type="component" value="Unassembled WGS sequence"/>
</dbReference>
<evidence type="ECO:0000313" key="3">
    <source>
        <dbReference type="EMBL" id="KAG6424350.1"/>
    </source>
</evidence>
<gene>
    <name evidence="3" type="ORF">SASPL_114767</name>
</gene>
<organism evidence="3">
    <name type="scientific">Salvia splendens</name>
    <name type="common">Scarlet sage</name>
    <dbReference type="NCBI Taxonomy" id="180675"/>
    <lineage>
        <taxon>Eukaryota</taxon>
        <taxon>Viridiplantae</taxon>
        <taxon>Streptophyta</taxon>
        <taxon>Embryophyta</taxon>
        <taxon>Tracheophyta</taxon>
        <taxon>Spermatophyta</taxon>
        <taxon>Magnoliopsida</taxon>
        <taxon>eudicotyledons</taxon>
        <taxon>Gunneridae</taxon>
        <taxon>Pentapetalae</taxon>
        <taxon>asterids</taxon>
        <taxon>lamiids</taxon>
        <taxon>Lamiales</taxon>
        <taxon>Lamiaceae</taxon>
        <taxon>Nepetoideae</taxon>
        <taxon>Mentheae</taxon>
        <taxon>Salviinae</taxon>
        <taxon>Salvia</taxon>
        <taxon>Salvia subgen. Calosphace</taxon>
        <taxon>core Calosphace</taxon>
    </lineage>
</organism>
<reference evidence="3" key="2">
    <citation type="submission" date="2020-08" db="EMBL/GenBank/DDBJ databases">
        <title>Plant Genome Project.</title>
        <authorList>
            <person name="Zhang R.-G."/>
        </authorList>
    </citation>
    <scope>NUCLEOTIDE SEQUENCE</scope>
    <source>
        <strain evidence="3">Huo1</strain>
        <tissue evidence="3">Leaf</tissue>
    </source>
</reference>
<dbReference type="PANTHER" id="PTHR38926:SF2">
    <property type="entry name" value="F-BOX_LRR-REPEAT PROTEIN 21-RELATED"/>
    <property type="match status" value="1"/>
</dbReference>
<sequence>MGRKKGRNRRPRVQSKIPEPAVVASSSAPLPPWIELPSDVTANILQRLGPEAILRSAQQVCSTWWKVCKDPALCQVQLVDLTIQNFGDDELIEYIANRSQNLKRLKLGSFYVISVDAVIKAVAKLQQLEELHLTGKPWIVPAHIEAIGTSCPKLISFSYNGHGTEHPFPLELEDDDDDYDDEFSKGFGRNDYALAIVKSMPNLQHLQLCAHCMQNEGLEAILNGFPRLESLDIRRCFGLELGGDLGERCRQQIKDLRLPNDSVSTMSWLEWDGRDSFGNSIDFSDYDYDVYEDYECYDDYFSPLGYAFFNDDGLGFFDYDHF</sequence>
<protein>
    <recommendedName>
        <fullName evidence="2">F-box domain-containing protein</fullName>
    </recommendedName>
</protein>
<dbReference type="CDD" id="cd22164">
    <property type="entry name" value="F-box_AtSKIP19-like"/>
    <property type="match status" value="1"/>
</dbReference>
<dbReference type="EMBL" id="PNBA02000005">
    <property type="protein sequence ID" value="KAG6424350.1"/>
    <property type="molecule type" value="Genomic_DNA"/>
</dbReference>
<dbReference type="SUPFAM" id="SSF52047">
    <property type="entry name" value="RNI-like"/>
    <property type="match status" value="1"/>
</dbReference>
<proteinExistence type="predicted"/>
<dbReference type="InterPro" id="IPR036047">
    <property type="entry name" value="F-box-like_dom_sf"/>
</dbReference>
<dbReference type="PANTHER" id="PTHR38926">
    <property type="entry name" value="F-BOX DOMAIN CONTAINING PROTEIN, EXPRESSED"/>
    <property type="match status" value="1"/>
</dbReference>
<comment type="caution">
    <text evidence="3">The sequence shown here is derived from an EMBL/GenBank/DDBJ whole genome shotgun (WGS) entry which is preliminary data.</text>
</comment>
<name>A0A8X8Y190_SALSN</name>
<dbReference type="Pfam" id="PF12937">
    <property type="entry name" value="F-box-like"/>
    <property type="match status" value="1"/>
</dbReference>
<evidence type="ECO:0000256" key="1">
    <source>
        <dbReference type="SAM" id="MobiDB-lite"/>
    </source>
</evidence>
<reference evidence="3" key="1">
    <citation type="submission" date="2018-01" db="EMBL/GenBank/DDBJ databases">
        <authorList>
            <person name="Mao J.F."/>
        </authorList>
    </citation>
    <scope>NUCLEOTIDE SEQUENCE</scope>
    <source>
        <strain evidence="3">Huo1</strain>
        <tissue evidence="3">Leaf</tissue>
    </source>
</reference>
<dbReference type="InterPro" id="IPR001810">
    <property type="entry name" value="F-box_dom"/>
</dbReference>
<evidence type="ECO:0000313" key="4">
    <source>
        <dbReference type="Proteomes" id="UP000298416"/>
    </source>
</evidence>
<feature type="domain" description="F-box" evidence="2">
    <location>
        <begin position="33"/>
        <end position="73"/>
    </location>
</feature>
<dbReference type="SUPFAM" id="SSF81383">
    <property type="entry name" value="F-box domain"/>
    <property type="match status" value="1"/>
</dbReference>
<evidence type="ECO:0000259" key="2">
    <source>
        <dbReference type="Pfam" id="PF12937"/>
    </source>
</evidence>
<accession>A0A8X8Y190</accession>
<feature type="compositionally biased region" description="Basic residues" evidence="1">
    <location>
        <begin position="1"/>
        <end position="13"/>
    </location>
</feature>
<dbReference type="AlphaFoldDB" id="A0A8X8Y190"/>
<feature type="region of interest" description="Disordered" evidence="1">
    <location>
        <begin position="1"/>
        <end position="26"/>
    </location>
</feature>